<keyword evidence="7" id="KW-0653">Protein transport</keyword>
<evidence type="ECO:0000313" key="9">
    <source>
        <dbReference type="EMBL" id="MCK9687636.1"/>
    </source>
</evidence>
<evidence type="ECO:0000256" key="1">
    <source>
        <dbReference type="ARBA" id="ARBA00004162"/>
    </source>
</evidence>
<proteinExistence type="inferred from homology"/>
<protein>
    <submittedName>
        <fullName evidence="9">Biopolymer transporter ExbD</fullName>
    </submittedName>
</protein>
<dbReference type="Pfam" id="PF02472">
    <property type="entry name" value="ExbD"/>
    <property type="match status" value="1"/>
</dbReference>
<name>A0A9X1YRV5_9BURK</name>
<dbReference type="RefSeq" id="WP_275683676.1">
    <property type="nucleotide sequence ID" value="NZ_JAJLJH010000005.1"/>
</dbReference>
<evidence type="ECO:0000256" key="6">
    <source>
        <dbReference type="ARBA" id="ARBA00023136"/>
    </source>
</evidence>
<sequence length="165" mass="17694">MAARRRLKKGSEALEVSAFINLIVVLVPFLLSTAVFSRIAVVDLTLPAKSANYEGLKENDLKLEVVVRHDAIEVGDKIGGLISRIPNTADGATDTTSLNTVMLQVKQKFPAVTSASVLPEPNIPYDTMIHVMDAMRTAKTANGGTEVVDVDLFPAISIGDAPVRH</sequence>
<keyword evidence="7" id="KW-0813">Transport</keyword>
<keyword evidence="4 7" id="KW-0812">Transmembrane</keyword>
<keyword evidence="5 8" id="KW-1133">Transmembrane helix</keyword>
<comment type="similarity">
    <text evidence="2 7">Belongs to the ExbD/TolR family.</text>
</comment>
<evidence type="ECO:0000256" key="2">
    <source>
        <dbReference type="ARBA" id="ARBA00005811"/>
    </source>
</evidence>
<keyword evidence="10" id="KW-1185">Reference proteome</keyword>
<keyword evidence="3" id="KW-1003">Cell membrane</keyword>
<evidence type="ECO:0000256" key="5">
    <source>
        <dbReference type="ARBA" id="ARBA00022989"/>
    </source>
</evidence>
<evidence type="ECO:0000256" key="7">
    <source>
        <dbReference type="RuleBase" id="RU003879"/>
    </source>
</evidence>
<comment type="subcellular location">
    <subcellularLocation>
        <location evidence="1">Cell membrane</location>
        <topology evidence="1">Single-pass membrane protein</topology>
    </subcellularLocation>
    <subcellularLocation>
        <location evidence="7">Cell membrane</location>
        <topology evidence="7">Single-pass type II membrane protein</topology>
    </subcellularLocation>
</comment>
<keyword evidence="6 8" id="KW-0472">Membrane</keyword>
<dbReference type="AlphaFoldDB" id="A0A9X1YRV5"/>
<dbReference type="InterPro" id="IPR003400">
    <property type="entry name" value="ExbD"/>
</dbReference>
<evidence type="ECO:0000256" key="3">
    <source>
        <dbReference type="ARBA" id="ARBA00022475"/>
    </source>
</evidence>
<evidence type="ECO:0000256" key="8">
    <source>
        <dbReference type="SAM" id="Phobius"/>
    </source>
</evidence>
<organism evidence="9 10">
    <name type="scientific">Scleromatobacter humisilvae</name>
    <dbReference type="NCBI Taxonomy" id="2897159"/>
    <lineage>
        <taxon>Bacteria</taxon>
        <taxon>Pseudomonadati</taxon>
        <taxon>Pseudomonadota</taxon>
        <taxon>Betaproteobacteria</taxon>
        <taxon>Burkholderiales</taxon>
        <taxon>Sphaerotilaceae</taxon>
        <taxon>Scleromatobacter</taxon>
    </lineage>
</organism>
<dbReference type="GO" id="GO:0005886">
    <property type="term" value="C:plasma membrane"/>
    <property type="evidence" value="ECO:0007669"/>
    <property type="project" value="UniProtKB-SubCell"/>
</dbReference>
<accession>A0A9X1YRV5</accession>
<gene>
    <name evidence="9" type="ORF">LPC04_18180</name>
</gene>
<dbReference type="EMBL" id="JAJLJH010000005">
    <property type="protein sequence ID" value="MCK9687636.1"/>
    <property type="molecule type" value="Genomic_DNA"/>
</dbReference>
<evidence type="ECO:0000256" key="4">
    <source>
        <dbReference type="ARBA" id="ARBA00022692"/>
    </source>
</evidence>
<comment type="caution">
    <text evidence="9">The sequence shown here is derived from an EMBL/GenBank/DDBJ whole genome shotgun (WGS) entry which is preliminary data.</text>
</comment>
<dbReference type="GO" id="GO:0022857">
    <property type="term" value="F:transmembrane transporter activity"/>
    <property type="evidence" value="ECO:0007669"/>
    <property type="project" value="InterPro"/>
</dbReference>
<dbReference type="Proteomes" id="UP001139353">
    <property type="component" value="Unassembled WGS sequence"/>
</dbReference>
<dbReference type="GO" id="GO:0015031">
    <property type="term" value="P:protein transport"/>
    <property type="evidence" value="ECO:0007669"/>
    <property type="project" value="UniProtKB-KW"/>
</dbReference>
<evidence type="ECO:0000313" key="10">
    <source>
        <dbReference type="Proteomes" id="UP001139353"/>
    </source>
</evidence>
<reference evidence="9" key="1">
    <citation type="submission" date="2021-11" db="EMBL/GenBank/DDBJ databases">
        <title>BS-T2-15 a new species belonging to the Comamonadaceae family isolated from the soil of a French oak forest.</title>
        <authorList>
            <person name="Mieszkin S."/>
            <person name="Alain K."/>
        </authorList>
    </citation>
    <scope>NUCLEOTIDE SEQUENCE</scope>
    <source>
        <strain evidence="9">BS-T2-15</strain>
    </source>
</reference>
<feature type="transmembrane region" description="Helical" evidence="8">
    <location>
        <begin position="12"/>
        <end position="31"/>
    </location>
</feature>